<dbReference type="Pfam" id="PF05190">
    <property type="entry name" value="MutS_IV"/>
    <property type="match status" value="1"/>
</dbReference>
<dbReference type="PANTHER" id="PTHR11361:SF34">
    <property type="entry name" value="DNA MISMATCH REPAIR PROTEIN MSH1, MITOCHONDRIAL"/>
    <property type="match status" value="1"/>
</dbReference>
<keyword evidence="2 8" id="KW-0547">Nucleotide-binding</keyword>
<dbReference type="Pfam" id="PF00488">
    <property type="entry name" value="MutS_V"/>
    <property type="match status" value="1"/>
</dbReference>
<dbReference type="InterPro" id="IPR036678">
    <property type="entry name" value="MutS_con_dom_sf"/>
</dbReference>
<dbReference type="NCBIfam" id="NF003810">
    <property type="entry name" value="PRK05399.1"/>
    <property type="match status" value="1"/>
</dbReference>
<dbReference type="InterPro" id="IPR036187">
    <property type="entry name" value="DNA_mismatch_repair_MutS_sf"/>
</dbReference>
<dbReference type="PIRSF" id="PIRSF037677">
    <property type="entry name" value="DNA_mis_repair_Msh6"/>
    <property type="match status" value="1"/>
</dbReference>
<comment type="similarity">
    <text evidence="1 8">Belongs to the DNA mismatch repair MutS family.</text>
</comment>
<reference evidence="12" key="1">
    <citation type="journal article" date="2019" name="Int. J. Syst. Evol. Microbiol.">
        <title>The Global Catalogue of Microorganisms (GCM) 10K type strain sequencing project: providing services to taxonomists for standard genome sequencing and annotation.</title>
        <authorList>
            <consortium name="The Broad Institute Genomics Platform"/>
            <consortium name="The Broad Institute Genome Sequencing Center for Infectious Disease"/>
            <person name="Wu L."/>
            <person name="Ma J."/>
        </authorList>
    </citation>
    <scope>NUCLEOTIDE SEQUENCE [LARGE SCALE GENOMIC DNA]</scope>
    <source>
        <strain evidence="12">CGMCC 1.18439</strain>
    </source>
</reference>
<dbReference type="RefSeq" id="WP_229838792.1">
    <property type="nucleotide sequence ID" value="NZ_BNAL01000001.1"/>
</dbReference>
<dbReference type="Gene3D" id="3.40.50.300">
    <property type="entry name" value="P-loop containing nucleotide triphosphate hydrolases"/>
    <property type="match status" value="1"/>
</dbReference>
<dbReference type="Gene3D" id="3.30.420.110">
    <property type="entry name" value="MutS, connector domain"/>
    <property type="match status" value="1"/>
</dbReference>
<proteinExistence type="inferred from homology"/>
<dbReference type="InterPro" id="IPR027417">
    <property type="entry name" value="P-loop_NTPase"/>
</dbReference>
<dbReference type="SUPFAM" id="SSF48334">
    <property type="entry name" value="DNA repair protein MutS, domain III"/>
    <property type="match status" value="1"/>
</dbReference>
<dbReference type="SMART" id="SM00533">
    <property type="entry name" value="MUTSd"/>
    <property type="match status" value="1"/>
</dbReference>
<accession>A0ABQ3JYI3</accession>
<keyword evidence="3 8" id="KW-0227">DNA damage</keyword>
<evidence type="ECO:0000256" key="9">
    <source>
        <dbReference type="SAM" id="MobiDB-lite"/>
    </source>
</evidence>
<sequence length="868" mass="92860">MPAGRPNMPTSRSSKASNLTPARVPAHTLKGTGSGTLPPMLQQYVAMRDEVQEEFPGALLLFQVGDFYETFGEDAERAARLLGLALTHKSSKDFSTPMAGVPLRTLDAQIEKLLSQGVRVAVADQVEEPGSGLVAREVTQLLTPGTLTDSRWLSADENYLAAVATGEGYALALLDVSTGEFRCAAFHTRTALYDELSRWRTREVLLAPELSENGALLADFQSRFAVMLSPANFGEAAAEAELRAVLGELPGTLDSPALRRACGAVLGYARLTQQGRLEMVRRLTRFQPGAHMALPDSTLRALEVFTPHSPQGLSLMDVLCETRTAGGRRRLRAWLRAPLLDALSIAARQDGVETLFARADLRAGVRALLYRAHDLERLAARVSTRRATPREVAALARTLELLPEAAELLIPFDGLLGGIRARLEALPDVVQAIRGALVDEPPIRAGEGGLIREGYSAELDALRAEALAHRAYLADLEGTERERTGISGLKVGFNGVFGYYLEVSRAQLDKVPPDYHQVATLKDRARFTRPDLREREREIARLDAAASALELQVFTELRSTLAYSADALAEAAGALAELDVLAALAEVAAGRGWVRPQPSEDASLELTQARHPVVEYALSQAGQAGAFVPNDAALGKGRHTLLLTGPNMAGKSTYLRTVALAALLHQIGAFVPAEAATLPVYDAIHTRIGASDDLAGGRSTFMVEMSELAAILHGATAQSLVILDEVGRGTSTLDGLAIAQAALEHLHRCGAHTLFATHYFELTRLEADLPGLVNLHVAAEEAGGSLTFFHQVIPGAARQSYGVEVARLAGLPAQVTGRSAELLAALSVQGDDRAIRQELAALDLSRLTPLEALAVLHRWKSGAGEGAG</sequence>
<dbReference type="PANTHER" id="PTHR11361">
    <property type="entry name" value="DNA MISMATCH REPAIR PROTEIN MUTS FAMILY MEMBER"/>
    <property type="match status" value="1"/>
</dbReference>
<keyword evidence="4" id="KW-0067">ATP-binding</keyword>
<dbReference type="Pfam" id="PF01624">
    <property type="entry name" value="MutS_I"/>
    <property type="match status" value="1"/>
</dbReference>
<evidence type="ECO:0000256" key="1">
    <source>
        <dbReference type="ARBA" id="ARBA00006271"/>
    </source>
</evidence>
<evidence type="ECO:0000256" key="6">
    <source>
        <dbReference type="ARBA" id="ARBA00023204"/>
    </source>
</evidence>
<dbReference type="NCBIfam" id="TIGR01070">
    <property type="entry name" value="mutS1"/>
    <property type="match status" value="1"/>
</dbReference>
<keyword evidence="5 8" id="KW-0238">DNA-binding</keyword>
<dbReference type="Proteomes" id="UP000632154">
    <property type="component" value="Unassembled WGS sequence"/>
</dbReference>
<dbReference type="InterPro" id="IPR007695">
    <property type="entry name" value="DNA_mismatch_repair_MutS-lik_N"/>
</dbReference>
<evidence type="ECO:0000259" key="10">
    <source>
        <dbReference type="PROSITE" id="PS00486"/>
    </source>
</evidence>
<dbReference type="Gene3D" id="3.40.1170.10">
    <property type="entry name" value="DNA repair protein MutS, domain I"/>
    <property type="match status" value="1"/>
</dbReference>
<dbReference type="PROSITE" id="PS00486">
    <property type="entry name" value="DNA_MISMATCH_REPAIR_2"/>
    <property type="match status" value="1"/>
</dbReference>
<feature type="region of interest" description="Disordered" evidence="9">
    <location>
        <begin position="1"/>
        <end position="37"/>
    </location>
</feature>
<evidence type="ECO:0000256" key="8">
    <source>
        <dbReference type="RuleBase" id="RU003756"/>
    </source>
</evidence>
<dbReference type="EMBL" id="BNAL01000001">
    <property type="protein sequence ID" value="GHF92375.1"/>
    <property type="molecule type" value="Genomic_DNA"/>
</dbReference>
<evidence type="ECO:0000313" key="11">
    <source>
        <dbReference type="EMBL" id="GHF92375.1"/>
    </source>
</evidence>
<dbReference type="Pfam" id="PF05192">
    <property type="entry name" value="MutS_III"/>
    <property type="match status" value="1"/>
</dbReference>
<dbReference type="InterPro" id="IPR017261">
    <property type="entry name" value="DNA_mismatch_repair_MutS/MSH"/>
</dbReference>
<feature type="compositionally biased region" description="Polar residues" evidence="9">
    <location>
        <begin position="8"/>
        <end position="20"/>
    </location>
</feature>
<dbReference type="SMART" id="SM00534">
    <property type="entry name" value="MUTSac"/>
    <property type="match status" value="1"/>
</dbReference>
<dbReference type="InterPro" id="IPR007860">
    <property type="entry name" value="DNA_mmatch_repair_MutS_con_dom"/>
</dbReference>
<gene>
    <name evidence="11" type="primary">mutS</name>
    <name evidence="11" type="ORF">GCM10017783_00130</name>
</gene>
<name>A0ABQ3JYI3_9DEIO</name>
<dbReference type="SUPFAM" id="SSF52540">
    <property type="entry name" value="P-loop containing nucleoside triphosphate hydrolases"/>
    <property type="match status" value="1"/>
</dbReference>
<keyword evidence="12" id="KW-1185">Reference proteome</keyword>
<dbReference type="Pfam" id="PF05188">
    <property type="entry name" value="MutS_II"/>
    <property type="match status" value="1"/>
</dbReference>
<evidence type="ECO:0000256" key="7">
    <source>
        <dbReference type="NCBIfam" id="TIGR01070"/>
    </source>
</evidence>
<evidence type="ECO:0000313" key="12">
    <source>
        <dbReference type="Proteomes" id="UP000632154"/>
    </source>
</evidence>
<dbReference type="InterPro" id="IPR000432">
    <property type="entry name" value="DNA_mismatch_repair_MutS_C"/>
</dbReference>
<feature type="domain" description="DNA mismatch repair proteins mutS family" evidence="10">
    <location>
        <begin position="719"/>
        <end position="735"/>
    </location>
</feature>
<dbReference type="InterPro" id="IPR005748">
    <property type="entry name" value="DNA_mismatch_repair_MutS"/>
</dbReference>
<dbReference type="InterPro" id="IPR007696">
    <property type="entry name" value="DNA_mismatch_repair_MutS_core"/>
</dbReference>
<dbReference type="Gene3D" id="1.10.1420.10">
    <property type="match status" value="2"/>
</dbReference>
<evidence type="ECO:0000256" key="5">
    <source>
        <dbReference type="ARBA" id="ARBA00023125"/>
    </source>
</evidence>
<organism evidence="11 12">
    <name type="scientific">Deinococcus piscis</name>
    <dbReference type="NCBI Taxonomy" id="394230"/>
    <lineage>
        <taxon>Bacteria</taxon>
        <taxon>Thermotogati</taxon>
        <taxon>Deinococcota</taxon>
        <taxon>Deinococci</taxon>
        <taxon>Deinococcales</taxon>
        <taxon>Deinococcaceae</taxon>
        <taxon>Deinococcus</taxon>
    </lineage>
</organism>
<comment type="caution">
    <text evidence="11">The sequence shown here is derived from an EMBL/GenBank/DDBJ whole genome shotgun (WGS) entry which is preliminary data.</text>
</comment>
<dbReference type="InterPro" id="IPR045076">
    <property type="entry name" value="MutS"/>
</dbReference>
<dbReference type="SUPFAM" id="SSF53150">
    <property type="entry name" value="DNA repair protein MutS, domain II"/>
    <property type="match status" value="1"/>
</dbReference>
<comment type="function">
    <text evidence="8">This protein is involved in the repair of mismatches in DNA.</text>
</comment>
<keyword evidence="6 8" id="KW-0234">DNA repair</keyword>
<evidence type="ECO:0000256" key="4">
    <source>
        <dbReference type="ARBA" id="ARBA00022840"/>
    </source>
</evidence>
<protein>
    <recommendedName>
        <fullName evidence="7">DNA mismatch repair protein MutS</fullName>
    </recommendedName>
</protein>
<evidence type="ECO:0000256" key="2">
    <source>
        <dbReference type="ARBA" id="ARBA00022741"/>
    </source>
</evidence>
<dbReference type="SUPFAM" id="SSF55271">
    <property type="entry name" value="DNA repair protein MutS, domain I"/>
    <property type="match status" value="1"/>
</dbReference>
<dbReference type="InterPro" id="IPR016151">
    <property type="entry name" value="DNA_mismatch_repair_MutS_N"/>
</dbReference>
<evidence type="ECO:0000256" key="3">
    <source>
        <dbReference type="ARBA" id="ARBA00022763"/>
    </source>
</evidence>
<dbReference type="InterPro" id="IPR007861">
    <property type="entry name" value="DNA_mismatch_repair_MutS_clamp"/>
</dbReference>